<gene>
    <name evidence="1" type="ORF">F4554_005113</name>
</gene>
<dbReference type="AlphaFoldDB" id="A0A852ZK17"/>
<comment type="caution">
    <text evidence="1">The sequence shown here is derived from an EMBL/GenBank/DDBJ whole genome shotgun (WGS) entry which is preliminary data.</text>
</comment>
<dbReference type="Proteomes" id="UP000579605">
    <property type="component" value="Unassembled WGS sequence"/>
</dbReference>
<reference evidence="1 2" key="1">
    <citation type="submission" date="2020-07" db="EMBL/GenBank/DDBJ databases">
        <title>Sequencing the genomes of 1000 actinobacteria strains.</title>
        <authorList>
            <person name="Klenk H.-P."/>
        </authorList>
    </citation>
    <scope>NUCLEOTIDE SEQUENCE [LARGE SCALE GENOMIC DNA]</scope>
    <source>
        <strain evidence="1 2">DSM 18448</strain>
    </source>
</reference>
<sequence>MPLPPTSSTRIDNHVRATINYLHAQQMASHNPY</sequence>
<accession>A0A852ZK17</accession>
<dbReference type="EMBL" id="JACBZH010000001">
    <property type="protein sequence ID" value="NYH92475.1"/>
    <property type="molecule type" value="Genomic_DNA"/>
</dbReference>
<keyword evidence="2" id="KW-1185">Reference proteome</keyword>
<evidence type="ECO:0000313" key="1">
    <source>
        <dbReference type="EMBL" id="NYH92475.1"/>
    </source>
</evidence>
<name>A0A852ZK17_9ACTN</name>
<protein>
    <submittedName>
        <fullName evidence="1">Uncharacterized protein</fullName>
    </submittedName>
</protein>
<proteinExistence type="predicted"/>
<organism evidence="1 2">
    <name type="scientific">Actinopolymorpha rutila</name>
    <dbReference type="NCBI Taxonomy" id="446787"/>
    <lineage>
        <taxon>Bacteria</taxon>
        <taxon>Bacillati</taxon>
        <taxon>Actinomycetota</taxon>
        <taxon>Actinomycetes</taxon>
        <taxon>Propionibacteriales</taxon>
        <taxon>Actinopolymorphaceae</taxon>
        <taxon>Actinopolymorpha</taxon>
    </lineage>
</organism>
<evidence type="ECO:0000313" key="2">
    <source>
        <dbReference type="Proteomes" id="UP000579605"/>
    </source>
</evidence>